<dbReference type="AlphaFoldDB" id="A0A2T7WUF4"/>
<evidence type="ECO:0000313" key="1">
    <source>
        <dbReference type="EMBL" id="PVE77895.1"/>
    </source>
</evidence>
<accession>A0A2T7WUF4</accession>
<comment type="caution">
    <text evidence="1">The sequence shown here is derived from an EMBL/GenBank/DDBJ whole genome shotgun (WGS) entry which is preliminary data.</text>
</comment>
<dbReference type="Proteomes" id="UP000244649">
    <property type="component" value="Unassembled WGS sequence"/>
</dbReference>
<evidence type="ECO:0000313" key="2">
    <source>
        <dbReference type="Proteomes" id="UP000244649"/>
    </source>
</evidence>
<sequence length="186" mass="20559">MDADTSLFHACVPLAPGTTSLLPLDDLAAVDPAAAQDALAKYDDTAERRRLRDTVIPVLDRRWTAVVFLSPVHPQAIWRAWREIRGRERPDLLFWAIPSVDLPEGSVVLDRSSTATGDPIDPTEVTPFDRYAHRASTTTTPTNRAWLEQCARQGVSGAWFHGIPHVLAPGPVPLDRARVVSWRDPA</sequence>
<organism evidence="1 2">
    <name type="scientific">Microbacterium testaceum</name>
    <name type="common">Aureobacterium testaceum</name>
    <name type="synonym">Brevibacterium testaceum</name>
    <dbReference type="NCBI Taxonomy" id="2033"/>
    <lineage>
        <taxon>Bacteria</taxon>
        <taxon>Bacillati</taxon>
        <taxon>Actinomycetota</taxon>
        <taxon>Actinomycetes</taxon>
        <taxon>Micrococcales</taxon>
        <taxon>Microbacteriaceae</taxon>
        <taxon>Microbacterium</taxon>
    </lineage>
</organism>
<reference evidence="1 2" key="1">
    <citation type="submission" date="2018-04" db="EMBL/GenBank/DDBJ databases">
        <authorList>
            <person name="Go L.Y."/>
            <person name="Mitchell J.A."/>
        </authorList>
    </citation>
    <scope>NUCLEOTIDE SEQUENCE [LARGE SCALE GENOMIC DNA]</scope>
    <source>
        <strain evidence="1 2">TPD7010</strain>
    </source>
</reference>
<protein>
    <submittedName>
        <fullName evidence="1">Uncharacterized protein</fullName>
    </submittedName>
</protein>
<gene>
    <name evidence="1" type="ORF">DC432_04160</name>
</gene>
<proteinExistence type="predicted"/>
<name>A0A2T7WUF4_MICTE</name>
<dbReference type="RefSeq" id="WP_116536802.1">
    <property type="nucleotide sequence ID" value="NZ_QDFT01000006.1"/>
</dbReference>
<dbReference type="EMBL" id="QDFT01000006">
    <property type="protein sequence ID" value="PVE77895.1"/>
    <property type="molecule type" value="Genomic_DNA"/>
</dbReference>